<dbReference type="SUPFAM" id="SSF53850">
    <property type="entry name" value="Periplasmic binding protein-like II"/>
    <property type="match status" value="1"/>
</dbReference>
<keyword evidence="14" id="KW-1185">Reference proteome</keyword>
<comment type="subunit">
    <text evidence="4">Homodimer.</text>
</comment>
<dbReference type="PANTHER" id="PTHR31528">
    <property type="entry name" value="4-AMINO-5-HYDROXYMETHYL-2-METHYLPYRIMIDINE PHOSPHATE SYNTHASE THI11-RELATED"/>
    <property type="match status" value="1"/>
</dbReference>
<dbReference type="AlphaFoldDB" id="A0A840ADB6"/>
<evidence type="ECO:0000256" key="3">
    <source>
        <dbReference type="ARBA" id="ARBA00009406"/>
    </source>
</evidence>
<evidence type="ECO:0000259" key="12">
    <source>
        <dbReference type="Pfam" id="PF09084"/>
    </source>
</evidence>
<proteinExistence type="inferred from homology"/>
<dbReference type="GO" id="GO:0016740">
    <property type="term" value="F:transferase activity"/>
    <property type="evidence" value="ECO:0007669"/>
    <property type="project" value="UniProtKB-KW"/>
</dbReference>
<dbReference type="GO" id="GO:0009228">
    <property type="term" value="P:thiamine biosynthetic process"/>
    <property type="evidence" value="ECO:0007669"/>
    <property type="project" value="UniProtKB-KW"/>
</dbReference>
<dbReference type="EMBL" id="JACIDJ010000002">
    <property type="protein sequence ID" value="MBB3898340.1"/>
    <property type="molecule type" value="Genomic_DNA"/>
</dbReference>
<comment type="caution">
    <text evidence="13">The sequence shown here is derived from an EMBL/GenBank/DDBJ whole genome shotgun (WGS) entry which is preliminary data.</text>
</comment>
<dbReference type="GO" id="GO:0046872">
    <property type="term" value="F:metal ion binding"/>
    <property type="evidence" value="ECO:0007669"/>
    <property type="project" value="UniProtKB-KW"/>
</dbReference>
<gene>
    <name evidence="13" type="ORF">GGQ83_001777</name>
</gene>
<evidence type="ECO:0000256" key="5">
    <source>
        <dbReference type="ARBA" id="ARBA00022679"/>
    </source>
</evidence>
<dbReference type="Proteomes" id="UP000553193">
    <property type="component" value="Unassembled WGS sequence"/>
</dbReference>
<keyword evidence="5" id="KW-0808">Transferase</keyword>
<keyword evidence="8" id="KW-0784">Thiamine biosynthesis</keyword>
<comment type="function">
    <text evidence="1">Responsible for the formation of the pyrimidine heterocycle in the thiamine biosynthesis pathway. Catalyzes the formation of hydroxymethylpyrimidine phosphate (HMP-P) from histidine and pyridoxal phosphate (PLP). The protein uses PLP and the active site histidine to form HMP-P, generating an inactive enzyme. The enzyme can only undergo a single turnover, which suggests it is a suicide enzyme.</text>
</comment>
<evidence type="ECO:0000256" key="11">
    <source>
        <dbReference type="ARBA" id="ARBA00048179"/>
    </source>
</evidence>
<sequence>MAQLLLMEPFRAVFYTPYYVALDRGLFAAHGADIRIETAGTPDAAAGRLLDGSADLAWSGPMRPMLERSRNDASPLRSFGAAIMRDPFLLMGMGARPGFAMAELASMRVAIPSEVPTPWWCLQQDLRDAGVDPAAMPGIRFMPMGDGAKALLAGEVDTVLLFEPFASALEEQGAALWYAAASRGPTAYSALYAITPRIAEKEAAFRGAVAALGEALEWIAASTPEAIAELLAPRFADTQPAHLLAAVRRYKSLGLWEGTTRLPEAALDRLAVSMIGAGAMSHHPGYAACIDSRFD</sequence>
<name>A0A840ADB6_9PROT</name>
<comment type="catalytic activity">
    <reaction evidence="11">
        <text>N(6)-(pyridoxal phosphate)-L-lysyl-[4-amino-5-hydroxymethyl-2-methylpyrimidine phosphate synthase] + L-histidyl-[4-amino-5-hydroxymethyl-2-methylpyrimidine phosphate synthase] + 2 Fe(3+) + 4 H2O = L-lysyl-[4-amino-5-hydroxymethyl-2-methylpyrimidine phosphate synthase] + (2S)-2-amino-5-hydroxy-4-oxopentanoyl-[4-amino-5-hydroxymethyl-2-methylpyrimidine phosphate synthase] + 4-amino-2-methyl-5-(phosphooxymethyl)pyrimidine + 3-oxopropanoate + 2 Fe(2+) + 2 H(+)</text>
        <dbReference type="Rhea" id="RHEA:65756"/>
        <dbReference type="Rhea" id="RHEA-COMP:16892"/>
        <dbReference type="Rhea" id="RHEA-COMP:16893"/>
        <dbReference type="Rhea" id="RHEA-COMP:16894"/>
        <dbReference type="Rhea" id="RHEA-COMP:16895"/>
        <dbReference type="ChEBI" id="CHEBI:15377"/>
        <dbReference type="ChEBI" id="CHEBI:15378"/>
        <dbReference type="ChEBI" id="CHEBI:29033"/>
        <dbReference type="ChEBI" id="CHEBI:29034"/>
        <dbReference type="ChEBI" id="CHEBI:29969"/>
        <dbReference type="ChEBI" id="CHEBI:29979"/>
        <dbReference type="ChEBI" id="CHEBI:33190"/>
        <dbReference type="ChEBI" id="CHEBI:58354"/>
        <dbReference type="ChEBI" id="CHEBI:143915"/>
        <dbReference type="ChEBI" id="CHEBI:157692"/>
    </reaction>
    <physiologicalReaction direction="left-to-right" evidence="11">
        <dbReference type="Rhea" id="RHEA:65757"/>
    </physiologicalReaction>
</comment>
<evidence type="ECO:0000256" key="6">
    <source>
        <dbReference type="ARBA" id="ARBA00022723"/>
    </source>
</evidence>
<keyword evidence="9" id="KW-0408">Iron</keyword>
<reference evidence="13 14" key="1">
    <citation type="submission" date="2020-08" db="EMBL/GenBank/DDBJ databases">
        <title>Genomic Encyclopedia of Type Strains, Phase IV (KMG-IV): sequencing the most valuable type-strain genomes for metagenomic binning, comparative biology and taxonomic classification.</title>
        <authorList>
            <person name="Goeker M."/>
        </authorList>
    </citation>
    <scope>NUCLEOTIDE SEQUENCE [LARGE SCALE GENOMIC DNA]</scope>
    <source>
        <strain evidence="13 14">DSM 19979</strain>
    </source>
</reference>
<keyword evidence="6" id="KW-0479">Metal-binding</keyword>
<dbReference type="Gene3D" id="3.40.190.10">
    <property type="entry name" value="Periplasmic binding protein-like II"/>
    <property type="match status" value="2"/>
</dbReference>
<evidence type="ECO:0000256" key="8">
    <source>
        <dbReference type="ARBA" id="ARBA00022977"/>
    </source>
</evidence>
<evidence type="ECO:0000256" key="4">
    <source>
        <dbReference type="ARBA" id="ARBA00011738"/>
    </source>
</evidence>
<evidence type="ECO:0000256" key="10">
    <source>
        <dbReference type="ARBA" id="ARBA00033171"/>
    </source>
</evidence>
<evidence type="ECO:0000313" key="14">
    <source>
        <dbReference type="Proteomes" id="UP000553193"/>
    </source>
</evidence>
<evidence type="ECO:0000313" key="13">
    <source>
        <dbReference type="EMBL" id="MBB3898340.1"/>
    </source>
</evidence>
<evidence type="ECO:0000256" key="7">
    <source>
        <dbReference type="ARBA" id="ARBA00022898"/>
    </source>
</evidence>
<dbReference type="InterPro" id="IPR027939">
    <property type="entry name" value="NMT1/THI5"/>
</dbReference>
<feature type="domain" description="SsuA/THI5-like" evidence="12">
    <location>
        <begin position="16"/>
        <end position="222"/>
    </location>
</feature>
<dbReference type="PANTHER" id="PTHR31528:SF1">
    <property type="entry name" value="4-AMINO-5-HYDROXYMETHYL-2-METHYLPYRIMIDINE PHOSPHATE SYNTHASE THI11-RELATED"/>
    <property type="match status" value="1"/>
</dbReference>
<comment type="pathway">
    <text evidence="2">Cofactor biosynthesis; thiamine diphosphate biosynthesis.</text>
</comment>
<comment type="similarity">
    <text evidence="3">Belongs to the NMT1/THI5 family.</text>
</comment>
<evidence type="ECO:0000256" key="9">
    <source>
        <dbReference type="ARBA" id="ARBA00023004"/>
    </source>
</evidence>
<evidence type="ECO:0000256" key="2">
    <source>
        <dbReference type="ARBA" id="ARBA00004948"/>
    </source>
</evidence>
<dbReference type="Pfam" id="PF09084">
    <property type="entry name" value="NMT1"/>
    <property type="match status" value="1"/>
</dbReference>
<accession>A0A840ADB6</accession>
<keyword evidence="7" id="KW-0663">Pyridoxal phosphate</keyword>
<dbReference type="RefSeq" id="WP_184383409.1">
    <property type="nucleotide sequence ID" value="NZ_JACIDJ010000002.1"/>
</dbReference>
<organism evidence="13 14">
    <name type="scientific">Roseococcus suduntuyensis</name>
    <dbReference type="NCBI Taxonomy" id="455361"/>
    <lineage>
        <taxon>Bacteria</taxon>
        <taxon>Pseudomonadati</taxon>
        <taxon>Pseudomonadota</taxon>
        <taxon>Alphaproteobacteria</taxon>
        <taxon>Acetobacterales</taxon>
        <taxon>Roseomonadaceae</taxon>
        <taxon>Roseococcus</taxon>
    </lineage>
</organism>
<dbReference type="InterPro" id="IPR015168">
    <property type="entry name" value="SsuA/THI5"/>
</dbReference>
<evidence type="ECO:0000256" key="1">
    <source>
        <dbReference type="ARBA" id="ARBA00003469"/>
    </source>
</evidence>
<protein>
    <recommendedName>
        <fullName evidence="10">Thiamine pyrimidine synthase</fullName>
    </recommendedName>
</protein>